<keyword evidence="3" id="KW-0238">DNA-binding</keyword>
<evidence type="ECO:0000256" key="3">
    <source>
        <dbReference type="ARBA" id="ARBA00023125"/>
    </source>
</evidence>
<dbReference type="Pfam" id="PF00196">
    <property type="entry name" value="GerE"/>
    <property type="match status" value="1"/>
</dbReference>
<accession>A0A933GJQ8</accession>
<dbReference type="GO" id="GO:0003677">
    <property type="term" value="F:DNA binding"/>
    <property type="evidence" value="ECO:0007669"/>
    <property type="project" value="UniProtKB-KW"/>
</dbReference>
<dbReference type="CDD" id="cd17535">
    <property type="entry name" value="REC_NarL-like"/>
    <property type="match status" value="1"/>
</dbReference>
<comment type="caution">
    <text evidence="8">The sequence shown here is derived from an EMBL/GenBank/DDBJ whole genome shotgun (WGS) entry which is preliminary data.</text>
</comment>
<dbReference type="PANTHER" id="PTHR43214:SF41">
    <property type="entry name" value="NITRATE_NITRITE RESPONSE REGULATOR PROTEIN NARP"/>
    <property type="match status" value="1"/>
</dbReference>
<evidence type="ECO:0000256" key="4">
    <source>
        <dbReference type="ARBA" id="ARBA00023163"/>
    </source>
</evidence>
<dbReference type="GO" id="GO:0000160">
    <property type="term" value="P:phosphorelay signal transduction system"/>
    <property type="evidence" value="ECO:0007669"/>
    <property type="project" value="InterPro"/>
</dbReference>
<proteinExistence type="predicted"/>
<evidence type="ECO:0000256" key="2">
    <source>
        <dbReference type="ARBA" id="ARBA00023015"/>
    </source>
</evidence>
<evidence type="ECO:0000313" key="9">
    <source>
        <dbReference type="Proteomes" id="UP000772181"/>
    </source>
</evidence>
<gene>
    <name evidence="8" type="ORF">HY730_01825</name>
</gene>
<keyword evidence="4" id="KW-0804">Transcription</keyword>
<protein>
    <submittedName>
        <fullName evidence="8">Response regulator transcription factor</fullName>
    </submittedName>
</protein>
<dbReference type="SMART" id="SM00421">
    <property type="entry name" value="HTH_LUXR"/>
    <property type="match status" value="1"/>
</dbReference>
<dbReference type="InterPro" id="IPR011006">
    <property type="entry name" value="CheY-like_superfamily"/>
</dbReference>
<dbReference type="PANTHER" id="PTHR43214">
    <property type="entry name" value="TWO-COMPONENT RESPONSE REGULATOR"/>
    <property type="match status" value="1"/>
</dbReference>
<dbReference type="Proteomes" id="UP000772181">
    <property type="component" value="Unassembled WGS sequence"/>
</dbReference>
<keyword evidence="2" id="KW-0805">Transcription regulation</keyword>
<reference evidence="8" key="1">
    <citation type="submission" date="2020-07" db="EMBL/GenBank/DDBJ databases">
        <title>Huge and variable diversity of episymbiotic CPR bacteria and DPANN archaea in groundwater ecosystems.</title>
        <authorList>
            <person name="He C.Y."/>
            <person name="Keren R."/>
            <person name="Whittaker M."/>
            <person name="Farag I.F."/>
            <person name="Doudna J."/>
            <person name="Cate J.H.D."/>
            <person name="Banfield J.F."/>
        </authorList>
    </citation>
    <scope>NUCLEOTIDE SEQUENCE</scope>
    <source>
        <strain evidence="8">NC_groundwater_1482_Ag_S-0.65um_47_24</strain>
    </source>
</reference>
<dbReference type="PROSITE" id="PS50110">
    <property type="entry name" value="RESPONSE_REGULATORY"/>
    <property type="match status" value="1"/>
</dbReference>
<dbReference type="InterPro" id="IPR016032">
    <property type="entry name" value="Sig_transdc_resp-reg_C-effctor"/>
</dbReference>
<feature type="modified residue" description="4-aspartylphosphate" evidence="5">
    <location>
        <position position="56"/>
    </location>
</feature>
<evidence type="ECO:0000259" key="6">
    <source>
        <dbReference type="PROSITE" id="PS50043"/>
    </source>
</evidence>
<dbReference type="PRINTS" id="PR00038">
    <property type="entry name" value="HTHLUXR"/>
</dbReference>
<evidence type="ECO:0000256" key="5">
    <source>
        <dbReference type="PROSITE-ProRule" id="PRU00169"/>
    </source>
</evidence>
<dbReference type="SMART" id="SM00448">
    <property type="entry name" value="REC"/>
    <property type="match status" value="1"/>
</dbReference>
<dbReference type="InterPro" id="IPR000792">
    <property type="entry name" value="Tscrpt_reg_LuxR_C"/>
</dbReference>
<dbReference type="InterPro" id="IPR001789">
    <property type="entry name" value="Sig_transdc_resp-reg_receiver"/>
</dbReference>
<dbReference type="InterPro" id="IPR039420">
    <property type="entry name" value="WalR-like"/>
</dbReference>
<dbReference type="Pfam" id="PF00072">
    <property type="entry name" value="Response_reg"/>
    <property type="match status" value="1"/>
</dbReference>
<dbReference type="InterPro" id="IPR058245">
    <property type="entry name" value="NreC/VraR/RcsB-like_REC"/>
</dbReference>
<dbReference type="EMBL" id="JACQWF010000085">
    <property type="protein sequence ID" value="MBI4595098.1"/>
    <property type="molecule type" value="Genomic_DNA"/>
</dbReference>
<dbReference type="CDD" id="cd06170">
    <property type="entry name" value="LuxR_C_like"/>
    <property type="match status" value="1"/>
</dbReference>
<evidence type="ECO:0000259" key="7">
    <source>
        <dbReference type="PROSITE" id="PS50110"/>
    </source>
</evidence>
<evidence type="ECO:0000313" key="8">
    <source>
        <dbReference type="EMBL" id="MBI4595098.1"/>
    </source>
</evidence>
<dbReference type="SUPFAM" id="SSF46894">
    <property type="entry name" value="C-terminal effector domain of the bipartite response regulators"/>
    <property type="match status" value="1"/>
</dbReference>
<name>A0A933GJQ8_UNCTE</name>
<dbReference type="GO" id="GO:0006355">
    <property type="term" value="P:regulation of DNA-templated transcription"/>
    <property type="evidence" value="ECO:0007669"/>
    <property type="project" value="InterPro"/>
</dbReference>
<dbReference type="PROSITE" id="PS50043">
    <property type="entry name" value="HTH_LUXR_2"/>
    <property type="match status" value="1"/>
</dbReference>
<dbReference type="SUPFAM" id="SSF52172">
    <property type="entry name" value="CheY-like"/>
    <property type="match status" value="1"/>
</dbReference>
<dbReference type="Gene3D" id="3.40.50.2300">
    <property type="match status" value="1"/>
</dbReference>
<feature type="domain" description="HTH luxR-type" evidence="6">
    <location>
        <begin position="148"/>
        <end position="213"/>
    </location>
</feature>
<dbReference type="AlphaFoldDB" id="A0A933GJQ8"/>
<keyword evidence="1 5" id="KW-0597">Phosphoprotein</keyword>
<organism evidence="8 9">
    <name type="scientific">Tectimicrobiota bacterium</name>
    <dbReference type="NCBI Taxonomy" id="2528274"/>
    <lineage>
        <taxon>Bacteria</taxon>
        <taxon>Pseudomonadati</taxon>
        <taxon>Nitrospinota/Tectimicrobiota group</taxon>
        <taxon>Candidatus Tectimicrobiota</taxon>
    </lineage>
</organism>
<feature type="domain" description="Response regulatory" evidence="7">
    <location>
        <begin position="5"/>
        <end position="121"/>
    </location>
</feature>
<sequence length="218" mass="24418">MSKIRVLLADDHTIVRAGIKALLEKQADIEVVGETADGRETLRQVEFLQPDVVVMDIAMPNMNGLEATAAINKQFPQVKVLALTMHEEEEYFFEVLRAGAQGYVLKDAAPAELVSAIRSVNEGRPFLTPRVTRLLVDDYLKRVESGDKSADHSGLTDRELEVLKLIAAGNTNQEIAEMLHLSVNTVQVHRSHIMDKLDLHNRTELIKYALRRGLIELE</sequence>
<dbReference type="PROSITE" id="PS00622">
    <property type="entry name" value="HTH_LUXR_1"/>
    <property type="match status" value="1"/>
</dbReference>
<evidence type="ECO:0000256" key="1">
    <source>
        <dbReference type="ARBA" id="ARBA00022553"/>
    </source>
</evidence>